<evidence type="ECO:0000313" key="3">
    <source>
        <dbReference type="Proteomes" id="UP001372834"/>
    </source>
</evidence>
<feature type="region of interest" description="Disordered" evidence="1">
    <location>
        <begin position="113"/>
        <end position="140"/>
    </location>
</feature>
<gene>
    <name evidence="2" type="ORF">RUM43_009294</name>
</gene>
<organism evidence="2 3">
    <name type="scientific">Polyplax serrata</name>
    <name type="common">Common mouse louse</name>
    <dbReference type="NCBI Taxonomy" id="468196"/>
    <lineage>
        <taxon>Eukaryota</taxon>
        <taxon>Metazoa</taxon>
        <taxon>Ecdysozoa</taxon>
        <taxon>Arthropoda</taxon>
        <taxon>Hexapoda</taxon>
        <taxon>Insecta</taxon>
        <taxon>Pterygota</taxon>
        <taxon>Neoptera</taxon>
        <taxon>Paraneoptera</taxon>
        <taxon>Psocodea</taxon>
        <taxon>Troctomorpha</taxon>
        <taxon>Phthiraptera</taxon>
        <taxon>Anoplura</taxon>
        <taxon>Polyplacidae</taxon>
        <taxon>Polyplax</taxon>
    </lineage>
</organism>
<dbReference type="AlphaFoldDB" id="A0AAN8NVU8"/>
<proteinExistence type="predicted"/>
<name>A0AAN8NVU8_POLSC</name>
<accession>A0AAN8NVU8</accession>
<sequence>MFDENHAKKEDILFVKSSLMHLFCRTCQTTPVLLFQMTSSMCVLCCRQLLQPTTGAEKQKDRARQNRIHIIVSKKRRICRLRSEDIVTTGNVHDKLGDVHPAVNFHGALRVQQKKNLQPSRGGRRLETTGPEGKRKKNGK</sequence>
<evidence type="ECO:0000313" key="2">
    <source>
        <dbReference type="EMBL" id="KAK6623442.1"/>
    </source>
</evidence>
<dbReference type="Proteomes" id="UP001372834">
    <property type="component" value="Unassembled WGS sequence"/>
</dbReference>
<evidence type="ECO:0000256" key="1">
    <source>
        <dbReference type="SAM" id="MobiDB-lite"/>
    </source>
</evidence>
<dbReference type="EMBL" id="JAWJWE010000038">
    <property type="protein sequence ID" value="KAK6623442.1"/>
    <property type="molecule type" value="Genomic_DNA"/>
</dbReference>
<reference evidence="2 3" key="1">
    <citation type="submission" date="2023-10" db="EMBL/GenBank/DDBJ databases">
        <title>Genomes of two closely related lineages of the louse Polyplax serrata with different host specificities.</title>
        <authorList>
            <person name="Martinu J."/>
            <person name="Tarabai H."/>
            <person name="Stefka J."/>
            <person name="Hypsa V."/>
        </authorList>
    </citation>
    <scope>NUCLEOTIDE SEQUENCE [LARGE SCALE GENOMIC DNA]</scope>
    <source>
        <strain evidence="2">HR10_N</strain>
    </source>
</reference>
<comment type="caution">
    <text evidence="2">The sequence shown here is derived from an EMBL/GenBank/DDBJ whole genome shotgun (WGS) entry which is preliminary data.</text>
</comment>
<protein>
    <submittedName>
        <fullName evidence="2">Uncharacterized protein</fullName>
    </submittedName>
</protein>